<evidence type="ECO:0008006" key="15">
    <source>
        <dbReference type="Google" id="ProtNLM"/>
    </source>
</evidence>
<dbReference type="GO" id="GO:0031966">
    <property type="term" value="C:mitochondrial membrane"/>
    <property type="evidence" value="ECO:0007669"/>
    <property type="project" value="UniProtKB-SubCell"/>
</dbReference>
<sequence length="129" mass="13782">MSSDFWAGYLSGAIGIIIGNPLDLVKVRLQAGCAEANASSPHVHLNRFDNVRSLVRGAAAPILGYGALNALLFVAYNRSLVFLDNSVTDPTNPQTTTLWIPLDMDFISGVTNIANAVSHPTTMALEKLL</sequence>
<evidence type="ECO:0000313" key="13">
    <source>
        <dbReference type="EMBL" id="THC98827.1"/>
    </source>
</evidence>
<keyword evidence="5" id="KW-0677">Repeat</keyword>
<dbReference type="PANTHER" id="PTHR45624">
    <property type="entry name" value="MITOCHONDRIAL BASIC AMINO ACIDS TRANSPORTER-RELATED"/>
    <property type="match status" value="1"/>
</dbReference>
<reference evidence="13 14" key="1">
    <citation type="submission" date="2019-03" db="EMBL/GenBank/DDBJ databases">
        <title>The genome sequence of a newly discovered highly antifungal drug resistant Aspergillus species, Aspergillus tanneri NIH 1004.</title>
        <authorList>
            <person name="Mounaud S."/>
            <person name="Singh I."/>
            <person name="Joardar V."/>
            <person name="Pakala S."/>
            <person name="Pakala S."/>
            <person name="Venepally P."/>
            <person name="Hoover J."/>
            <person name="Nierman W."/>
            <person name="Chung J."/>
            <person name="Losada L."/>
        </authorList>
    </citation>
    <scope>NUCLEOTIDE SEQUENCE [LARGE SCALE GENOMIC DNA]</scope>
    <source>
        <strain evidence="13 14">NIH1004</strain>
    </source>
</reference>
<dbReference type="Proteomes" id="UP000308092">
    <property type="component" value="Unassembled WGS sequence"/>
</dbReference>
<name>A0A4S3JTV1_9EURO</name>
<keyword evidence="4 10" id="KW-0812">Transmembrane</keyword>
<evidence type="ECO:0000256" key="6">
    <source>
        <dbReference type="ARBA" id="ARBA00022792"/>
    </source>
</evidence>
<evidence type="ECO:0000313" key="14">
    <source>
        <dbReference type="Proteomes" id="UP000308092"/>
    </source>
</evidence>
<evidence type="ECO:0000256" key="4">
    <source>
        <dbReference type="ARBA" id="ARBA00022692"/>
    </source>
</evidence>
<dbReference type="EMBL" id="SOSA01000033">
    <property type="protein sequence ID" value="THC98827.1"/>
    <property type="molecule type" value="Genomic_DNA"/>
</dbReference>
<dbReference type="InterPro" id="IPR023395">
    <property type="entry name" value="MCP_dom_sf"/>
</dbReference>
<keyword evidence="14" id="KW-1185">Reference proteome</keyword>
<comment type="similarity">
    <text evidence="2 11">Belongs to the mitochondrial carrier (TC 2.A.29) family.</text>
</comment>
<keyword evidence="9 10" id="KW-0472">Membrane</keyword>
<evidence type="ECO:0000256" key="10">
    <source>
        <dbReference type="PROSITE-ProRule" id="PRU00282"/>
    </source>
</evidence>
<dbReference type="InterPro" id="IPR050567">
    <property type="entry name" value="Mitochondrial_Carrier"/>
</dbReference>
<evidence type="ECO:0000256" key="9">
    <source>
        <dbReference type="ARBA" id="ARBA00023136"/>
    </source>
</evidence>
<gene>
    <name evidence="13" type="ORF">EYZ11_001674</name>
</gene>
<dbReference type="PROSITE" id="PS50920">
    <property type="entry name" value="SOLCAR"/>
    <property type="match status" value="1"/>
</dbReference>
<evidence type="ECO:0000256" key="3">
    <source>
        <dbReference type="ARBA" id="ARBA00022448"/>
    </source>
</evidence>
<comment type="subcellular location">
    <subcellularLocation>
        <location evidence="1">Mitochondrion membrane</location>
        <topology evidence="1">Multi-pass membrane protein</topology>
    </subcellularLocation>
</comment>
<dbReference type="AlphaFoldDB" id="A0A4S3JTV1"/>
<evidence type="ECO:0000256" key="2">
    <source>
        <dbReference type="ARBA" id="ARBA00006375"/>
    </source>
</evidence>
<dbReference type="VEuPathDB" id="FungiDB:EYZ11_001674"/>
<accession>A0A4S3JTV1</accession>
<dbReference type="Gene3D" id="1.50.40.10">
    <property type="entry name" value="Mitochondrial carrier domain"/>
    <property type="match status" value="1"/>
</dbReference>
<dbReference type="Pfam" id="PF00153">
    <property type="entry name" value="Mito_carr"/>
    <property type="match status" value="1"/>
</dbReference>
<feature type="repeat" description="Solcar" evidence="10">
    <location>
        <begin position="1"/>
        <end position="82"/>
    </location>
</feature>
<evidence type="ECO:0000256" key="5">
    <source>
        <dbReference type="ARBA" id="ARBA00022737"/>
    </source>
</evidence>
<feature type="transmembrane region" description="Helical" evidence="12">
    <location>
        <begin position="54"/>
        <end position="76"/>
    </location>
</feature>
<evidence type="ECO:0000256" key="7">
    <source>
        <dbReference type="ARBA" id="ARBA00022989"/>
    </source>
</evidence>
<dbReference type="GO" id="GO:0022857">
    <property type="term" value="F:transmembrane transporter activity"/>
    <property type="evidence" value="ECO:0007669"/>
    <property type="project" value="TreeGrafter"/>
</dbReference>
<evidence type="ECO:0000256" key="12">
    <source>
        <dbReference type="SAM" id="Phobius"/>
    </source>
</evidence>
<dbReference type="STRING" id="1220188.A0A4S3JTV1"/>
<dbReference type="SUPFAM" id="SSF103506">
    <property type="entry name" value="Mitochondrial carrier"/>
    <property type="match status" value="1"/>
</dbReference>
<keyword evidence="7 12" id="KW-1133">Transmembrane helix</keyword>
<feature type="transmembrane region" description="Helical" evidence="12">
    <location>
        <begin position="6"/>
        <end position="25"/>
    </location>
</feature>
<organism evidence="13 14">
    <name type="scientific">Aspergillus tanneri</name>
    <dbReference type="NCBI Taxonomy" id="1220188"/>
    <lineage>
        <taxon>Eukaryota</taxon>
        <taxon>Fungi</taxon>
        <taxon>Dikarya</taxon>
        <taxon>Ascomycota</taxon>
        <taxon>Pezizomycotina</taxon>
        <taxon>Eurotiomycetes</taxon>
        <taxon>Eurotiomycetidae</taxon>
        <taxon>Eurotiales</taxon>
        <taxon>Aspergillaceae</taxon>
        <taxon>Aspergillus</taxon>
        <taxon>Aspergillus subgen. Circumdati</taxon>
    </lineage>
</organism>
<proteinExistence type="inferred from homology"/>
<evidence type="ECO:0000256" key="8">
    <source>
        <dbReference type="ARBA" id="ARBA00023128"/>
    </source>
</evidence>
<comment type="caution">
    <text evidence="13">The sequence shown here is derived from an EMBL/GenBank/DDBJ whole genome shotgun (WGS) entry which is preliminary data.</text>
</comment>
<keyword evidence="3 11" id="KW-0813">Transport</keyword>
<dbReference type="PANTHER" id="PTHR45624:SF10">
    <property type="entry name" value="SLC (SOLUTE CARRIER) HOMOLOG"/>
    <property type="match status" value="1"/>
</dbReference>
<dbReference type="InterPro" id="IPR018108">
    <property type="entry name" value="MCP_transmembrane"/>
</dbReference>
<protein>
    <recommendedName>
        <fullName evidence="15">Mitochondrial thiamine pyrophosphate carrier 1</fullName>
    </recommendedName>
</protein>
<evidence type="ECO:0000256" key="11">
    <source>
        <dbReference type="RuleBase" id="RU000488"/>
    </source>
</evidence>
<keyword evidence="6" id="KW-0999">Mitochondrion inner membrane</keyword>
<evidence type="ECO:0000256" key="1">
    <source>
        <dbReference type="ARBA" id="ARBA00004225"/>
    </source>
</evidence>
<keyword evidence="8" id="KW-0496">Mitochondrion</keyword>